<proteinExistence type="predicted"/>
<gene>
    <name evidence="2" type="ORF">SAM23877_0099</name>
    <name evidence="3" type="ORF">SAM23877_7574</name>
</gene>
<protein>
    <submittedName>
        <fullName evidence="3">Uncharacterized protein</fullName>
    </submittedName>
</protein>
<feature type="compositionally biased region" description="Basic and acidic residues" evidence="1">
    <location>
        <begin position="37"/>
        <end position="48"/>
    </location>
</feature>
<evidence type="ECO:0000313" key="2">
    <source>
        <dbReference type="EMBL" id="AKZ53148.1"/>
    </source>
</evidence>
<dbReference type="KEGG" id="samb:SAM23877_0099"/>
<dbReference type="EMBL" id="CP012382">
    <property type="protein sequence ID" value="AKZ60615.1"/>
    <property type="molecule type" value="Genomic_DNA"/>
</dbReference>
<sequence length="90" mass="9879">MRGWPTRTVHVEGILRVTLSRYRLSRQREQAGAAAHVPDHGHLADADPRGTTGHHLPSPCPADGFHNAVGAGYGAQATRRNQTHELPDWE</sequence>
<evidence type="ECO:0000256" key="1">
    <source>
        <dbReference type="SAM" id="MobiDB-lite"/>
    </source>
</evidence>
<name>A0A0K2B5E8_STRA7</name>
<dbReference type="AlphaFoldDB" id="A0A0K2B5E8"/>
<accession>A0A0K2B5E8</accession>
<dbReference type="Proteomes" id="UP000061018">
    <property type="component" value="Chromosome"/>
</dbReference>
<evidence type="ECO:0000313" key="3">
    <source>
        <dbReference type="EMBL" id="AKZ60615.1"/>
    </source>
</evidence>
<reference evidence="3" key="2">
    <citation type="submission" date="2015-07" db="EMBL/GenBank/DDBJ databases">
        <title>Complete genome sequence of Streptomyces ambofaciens ATCC 23877, the spiramycin producer.</title>
        <authorList>
            <person name="Thibessard A."/>
            <person name="Haas D."/>
            <person name="Gerbaud C."/>
            <person name="Aigle B."/>
            <person name="Lautru S."/>
            <person name="Pernodet J.-L."/>
            <person name="Leblond P."/>
        </authorList>
    </citation>
    <scope>NUCLEOTIDE SEQUENCE [LARGE SCALE GENOMIC DNA]</scope>
    <source>
        <strain evidence="3">ATCC 23877</strain>
    </source>
</reference>
<organism evidence="3 4">
    <name type="scientific">Streptomyces ambofaciens (strain ATCC 23877 / 3486 / DSM 40053 / JCM 4204 / NBRC 12836 / NRRL B-2516)</name>
    <dbReference type="NCBI Taxonomy" id="278992"/>
    <lineage>
        <taxon>Bacteria</taxon>
        <taxon>Bacillati</taxon>
        <taxon>Actinomycetota</taxon>
        <taxon>Actinomycetes</taxon>
        <taxon>Kitasatosporales</taxon>
        <taxon>Streptomycetaceae</taxon>
        <taxon>Streptomyces</taxon>
    </lineage>
</organism>
<feature type="region of interest" description="Disordered" evidence="1">
    <location>
        <begin position="30"/>
        <end position="90"/>
    </location>
</feature>
<dbReference type="KEGG" id="samb:SAM23877_7574"/>
<dbReference type="EMBL" id="CP012382">
    <property type="protein sequence ID" value="AKZ53148.1"/>
    <property type="molecule type" value="Genomic_DNA"/>
</dbReference>
<reference evidence="4" key="1">
    <citation type="journal article" date="2015" name="J. Biotechnol.">
        <title>Complete genome sequence of Streptomyces ambofaciens ATCC 23877, the spiramycin producer.</title>
        <authorList>
            <person name="Thibessard A."/>
            <person name="Haas D."/>
            <person name="Gerbaud C."/>
            <person name="Aigle B."/>
            <person name="Lautru S."/>
            <person name="Pernodet J.L."/>
            <person name="Leblond P."/>
        </authorList>
    </citation>
    <scope>NUCLEOTIDE SEQUENCE [LARGE SCALE GENOMIC DNA]</scope>
    <source>
        <strain evidence="4">ATCC 23877 / 3486 / DSM 40053 / JCM 4204 / NBRC 12836 / NRRL B-2516</strain>
    </source>
</reference>
<evidence type="ECO:0000313" key="4">
    <source>
        <dbReference type="Proteomes" id="UP000061018"/>
    </source>
</evidence>